<keyword evidence="1" id="KW-0472">Membrane</keyword>
<keyword evidence="3" id="KW-1185">Reference proteome</keyword>
<evidence type="ECO:0000313" key="2">
    <source>
        <dbReference type="EMBL" id="KAF2181580.1"/>
    </source>
</evidence>
<keyword evidence="1" id="KW-0812">Transmembrane</keyword>
<dbReference type="EMBL" id="ML994652">
    <property type="protein sequence ID" value="KAF2181580.1"/>
    <property type="molecule type" value="Genomic_DNA"/>
</dbReference>
<dbReference type="Proteomes" id="UP000800200">
    <property type="component" value="Unassembled WGS sequence"/>
</dbReference>
<gene>
    <name evidence="2" type="ORF">K469DRAFT_792094</name>
</gene>
<keyword evidence="1" id="KW-1133">Transmembrane helix</keyword>
<evidence type="ECO:0000256" key="1">
    <source>
        <dbReference type="SAM" id="Phobius"/>
    </source>
</evidence>
<protein>
    <submittedName>
        <fullName evidence="2">Uncharacterized protein</fullName>
    </submittedName>
</protein>
<feature type="non-terminal residue" evidence="2">
    <location>
        <position position="1"/>
    </location>
</feature>
<reference evidence="2" key="1">
    <citation type="journal article" date="2020" name="Stud. Mycol.">
        <title>101 Dothideomycetes genomes: a test case for predicting lifestyles and emergence of pathogens.</title>
        <authorList>
            <person name="Haridas S."/>
            <person name="Albert R."/>
            <person name="Binder M."/>
            <person name="Bloem J."/>
            <person name="Labutti K."/>
            <person name="Salamov A."/>
            <person name="Andreopoulos B."/>
            <person name="Baker S."/>
            <person name="Barry K."/>
            <person name="Bills G."/>
            <person name="Bluhm B."/>
            <person name="Cannon C."/>
            <person name="Castanera R."/>
            <person name="Culley D."/>
            <person name="Daum C."/>
            <person name="Ezra D."/>
            <person name="Gonzalez J."/>
            <person name="Henrissat B."/>
            <person name="Kuo A."/>
            <person name="Liang C."/>
            <person name="Lipzen A."/>
            <person name="Lutzoni F."/>
            <person name="Magnuson J."/>
            <person name="Mondo S."/>
            <person name="Nolan M."/>
            <person name="Ohm R."/>
            <person name="Pangilinan J."/>
            <person name="Park H.-J."/>
            <person name="Ramirez L."/>
            <person name="Alfaro M."/>
            <person name="Sun H."/>
            <person name="Tritt A."/>
            <person name="Yoshinaga Y."/>
            <person name="Zwiers L.-H."/>
            <person name="Turgeon B."/>
            <person name="Goodwin S."/>
            <person name="Spatafora J."/>
            <person name="Crous P."/>
            <person name="Grigoriev I."/>
        </authorList>
    </citation>
    <scope>NUCLEOTIDE SEQUENCE</scope>
    <source>
        <strain evidence="2">CBS 207.26</strain>
    </source>
</reference>
<sequence length="56" mass="6473">ILQGPIFVFKIELKFLFLYLSVRPGFLVGLIFLKPNRLRSLHKVIPEIVFPSPFSS</sequence>
<proteinExistence type="predicted"/>
<dbReference type="AlphaFoldDB" id="A0A6A6DUB9"/>
<accession>A0A6A6DUB9</accession>
<organism evidence="2 3">
    <name type="scientific">Zopfia rhizophila CBS 207.26</name>
    <dbReference type="NCBI Taxonomy" id="1314779"/>
    <lineage>
        <taxon>Eukaryota</taxon>
        <taxon>Fungi</taxon>
        <taxon>Dikarya</taxon>
        <taxon>Ascomycota</taxon>
        <taxon>Pezizomycotina</taxon>
        <taxon>Dothideomycetes</taxon>
        <taxon>Dothideomycetes incertae sedis</taxon>
        <taxon>Zopfiaceae</taxon>
        <taxon>Zopfia</taxon>
    </lineage>
</organism>
<evidence type="ECO:0000313" key="3">
    <source>
        <dbReference type="Proteomes" id="UP000800200"/>
    </source>
</evidence>
<name>A0A6A6DUB9_9PEZI</name>
<feature type="transmembrane region" description="Helical" evidence="1">
    <location>
        <begin position="15"/>
        <end position="33"/>
    </location>
</feature>